<keyword evidence="2" id="KW-1185">Reference proteome</keyword>
<evidence type="ECO:0000313" key="2">
    <source>
        <dbReference type="Proteomes" id="UP000824120"/>
    </source>
</evidence>
<protein>
    <submittedName>
        <fullName evidence="1">Uncharacterized protein</fullName>
    </submittedName>
</protein>
<proteinExistence type="predicted"/>
<dbReference type="OrthoDB" id="1328360at2759"/>
<dbReference type="EMBL" id="JACXVP010000001">
    <property type="protein sequence ID" value="KAG5631654.1"/>
    <property type="molecule type" value="Genomic_DNA"/>
</dbReference>
<reference evidence="1 2" key="1">
    <citation type="submission" date="2020-09" db="EMBL/GenBank/DDBJ databases">
        <title>De no assembly of potato wild relative species, Solanum commersonii.</title>
        <authorList>
            <person name="Cho K."/>
        </authorList>
    </citation>
    <scope>NUCLEOTIDE SEQUENCE [LARGE SCALE GENOMIC DNA]</scope>
    <source>
        <strain evidence="1">LZ3.2</strain>
        <tissue evidence="1">Leaf</tissue>
    </source>
</reference>
<organism evidence="1 2">
    <name type="scientific">Solanum commersonii</name>
    <name type="common">Commerson's wild potato</name>
    <name type="synonym">Commerson's nightshade</name>
    <dbReference type="NCBI Taxonomy" id="4109"/>
    <lineage>
        <taxon>Eukaryota</taxon>
        <taxon>Viridiplantae</taxon>
        <taxon>Streptophyta</taxon>
        <taxon>Embryophyta</taxon>
        <taxon>Tracheophyta</taxon>
        <taxon>Spermatophyta</taxon>
        <taxon>Magnoliopsida</taxon>
        <taxon>eudicotyledons</taxon>
        <taxon>Gunneridae</taxon>
        <taxon>Pentapetalae</taxon>
        <taxon>asterids</taxon>
        <taxon>lamiids</taxon>
        <taxon>Solanales</taxon>
        <taxon>Solanaceae</taxon>
        <taxon>Solanoideae</taxon>
        <taxon>Solaneae</taxon>
        <taxon>Solanum</taxon>
    </lineage>
</organism>
<dbReference type="PANTHER" id="PTHR33180">
    <property type="entry name" value="PHOTOSYSTEM II CP43 REACTION CENTER PROTEIN"/>
    <property type="match status" value="1"/>
</dbReference>
<dbReference type="PANTHER" id="PTHR33180:SF31">
    <property type="entry name" value="POLYPROTEIN PROTEIN"/>
    <property type="match status" value="1"/>
</dbReference>
<accession>A0A9J6B4H6</accession>
<dbReference type="AlphaFoldDB" id="A0A9J6B4H6"/>
<dbReference type="Proteomes" id="UP000824120">
    <property type="component" value="Chromosome 1"/>
</dbReference>
<evidence type="ECO:0000313" key="1">
    <source>
        <dbReference type="EMBL" id="KAG5631654.1"/>
    </source>
</evidence>
<name>A0A9J6B4H6_SOLCO</name>
<comment type="caution">
    <text evidence="1">The sequence shown here is derived from an EMBL/GenBank/DDBJ whole genome shotgun (WGS) entry which is preliminary data.</text>
</comment>
<gene>
    <name evidence="1" type="ORF">H5410_003371</name>
</gene>
<sequence length="77" mass="8286">MKKWLAPLISDGTPRWLKVGPTIEKKDLNVVPRGTFSYYDPWPSGTSSVVSFDTLGSSAATLPPRSAAAIVSRPPLT</sequence>